<evidence type="ECO:0000313" key="1">
    <source>
        <dbReference type="EMBL" id="KAF0686744.1"/>
    </source>
</evidence>
<protein>
    <submittedName>
        <fullName evidence="1">Uncharacterized protein</fullName>
    </submittedName>
</protein>
<reference evidence="1 2" key="1">
    <citation type="submission" date="2019-08" db="EMBL/GenBank/DDBJ databases">
        <title>Whole genome of Aphis craccivora.</title>
        <authorList>
            <person name="Voronova N.V."/>
            <person name="Shulinski R.S."/>
            <person name="Bandarenka Y.V."/>
            <person name="Zhorov D.G."/>
            <person name="Warner D."/>
        </authorList>
    </citation>
    <scope>NUCLEOTIDE SEQUENCE [LARGE SCALE GENOMIC DNA]</scope>
    <source>
        <strain evidence="1">180601</strain>
        <tissue evidence="1">Whole Body</tissue>
    </source>
</reference>
<sequence length="404" mass="46645">MITYTNELLKDTNIIFNYIQSESWREKIEINPNKTLFPFLLYFDEFETNNPLGSHRGVQKLGAVYISMPSFPPELASKLESIFLVLLFNSIDKKQVGNTEIFKSLISEIKDLEENGIEVLINNESIKLYFCLALIVGDNLGLHGMMGFSESFVANYPCRFCRCSKTVCQKQLFQIDNELRNTENYEIDVNTENMAETGIVERSIWNTIHSFHVVNNYSVDLMHDILEGVCGYDIFKTLNHRIKFFNYGPTGIRNRPPLFSENTLKSISKTIKMSASEMWNFVRYLGLLIGDLVDVESEYWSLYILLKKILDIVTSNCIGPECPSLLEILISEHNDLYLRLTKLNLKPKFHHLIHYPMVMQKIGPLINIWSMRFEAKHKESKTAASAISSRKNICYTLVLKSQLK</sequence>
<evidence type="ECO:0000313" key="2">
    <source>
        <dbReference type="Proteomes" id="UP000478052"/>
    </source>
</evidence>
<name>A0A6G0VKW5_APHCR</name>
<accession>A0A6G0VKW5</accession>
<comment type="caution">
    <text evidence="1">The sequence shown here is derived from an EMBL/GenBank/DDBJ whole genome shotgun (WGS) entry which is preliminary data.</text>
</comment>
<dbReference type="EMBL" id="VUJU01016886">
    <property type="protein sequence ID" value="KAF0686744.1"/>
    <property type="molecule type" value="Genomic_DNA"/>
</dbReference>
<dbReference type="PANTHER" id="PTHR31912:SF36">
    <property type="entry name" value="C2H2-TYPE DOMAIN-CONTAINING PROTEIN"/>
    <property type="match status" value="1"/>
</dbReference>
<keyword evidence="2" id="KW-1185">Reference proteome</keyword>
<dbReference type="AlphaFoldDB" id="A0A6G0VKW5"/>
<organism evidence="1 2">
    <name type="scientific">Aphis craccivora</name>
    <name type="common">Cowpea aphid</name>
    <dbReference type="NCBI Taxonomy" id="307492"/>
    <lineage>
        <taxon>Eukaryota</taxon>
        <taxon>Metazoa</taxon>
        <taxon>Ecdysozoa</taxon>
        <taxon>Arthropoda</taxon>
        <taxon>Hexapoda</taxon>
        <taxon>Insecta</taxon>
        <taxon>Pterygota</taxon>
        <taxon>Neoptera</taxon>
        <taxon>Paraneoptera</taxon>
        <taxon>Hemiptera</taxon>
        <taxon>Sternorrhyncha</taxon>
        <taxon>Aphidomorpha</taxon>
        <taxon>Aphidoidea</taxon>
        <taxon>Aphididae</taxon>
        <taxon>Aphidini</taxon>
        <taxon>Aphis</taxon>
        <taxon>Aphis</taxon>
    </lineage>
</organism>
<dbReference type="PANTHER" id="PTHR31912">
    <property type="entry name" value="IP13529P"/>
    <property type="match status" value="1"/>
</dbReference>
<gene>
    <name evidence="1" type="ORF">FWK35_00037361</name>
</gene>
<dbReference type="Proteomes" id="UP000478052">
    <property type="component" value="Unassembled WGS sequence"/>
</dbReference>
<dbReference type="OrthoDB" id="10045355at2759"/>
<proteinExistence type="predicted"/>
<feature type="non-terminal residue" evidence="1">
    <location>
        <position position="404"/>
    </location>
</feature>